<keyword evidence="1" id="KW-0732">Signal</keyword>
<proteinExistence type="predicted"/>
<comment type="caution">
    <text evidence="2">The sequence shown here is derived from an EMBL/GenBank/DDBJ whole genome shotgun (WGS) entry which is preliminary data.</text>
</comment>
<protein>
    <submittedName>
        <fullName evidence="2">Uncharacterized protein</fullName>
    </submittedName>
</protein>
<dbReference type="EMBL" id="CAJVCH010570760">
    <property type="protein sequence ID" value="CAG7835772.1"/>
    <property type="molecule type" value="Genomic_DNA"/>
</dbReference>
<dbReference type="AlphaFoldDB" id="A0A8J2LGI0"/>
<organism evidence="2 3">
    <name type="scientific">Allacma fusca</name>
    <dbReference type="NCBI Taxonomy" id="39272"/>
    <lineage>
        <taxon>Eukaryota</taxon>
        <taxon>Metazoa</taxon>
        <taxon>Ecdysozoa</taxon>
        <taxon>Arthropoda</taxon>
        <taxon>Hexapoda</taxon>
        <taxon>Collembola</taxon>
        <taxon>Symphypleona</taxon>
        <taxon>Sminthuridae</taxon>
        <taxon>Allacma</taxon>
    </lineage>
</organism>
<feature type="signal peptide" evidence="1">
    <location>
        <begin position="1"/>
        <end position="22"/>
    </location>
</feature>
<evidence type="ECO:0000313" key="3">
    <source>
        <dbReference type="Proteomes" id="UP000708208"/>
    </source>
</evidence>
<keyword evidence="3" id="KW-1185">Reference proteome</keyword>
<evidence type="ECO:0000313" key="2">
    <source>
        <dbReference type="EMBL" id="CAG7835772.1"/>
    </source>
</evidence>
<feature type="chain" id="PRO_5035164894" evidence="1">
    <location>
        <begin position="23"/>
        <end position="156"/>
    </location>
</feature>
<sequence>MFLSQGVCIAVVLCGILSLSSAKLESPEASGYYDYDLLPKIRLAGQAGPREFSSGHSRVKRGAAYPGGHGDFSGVAKMSTFASLGSYGGFLGHSGGAGGSVAGGYNAGSGRNGAGGDGGITISGALGSYGGYLGHKSPVVLSSGGYGNGGLLFGKI</sequence>
<accession>A0A8J2LGI0</accession>
<dbReference type="Proteomes" id="UP000708208">
    <property type="component" value="Unassembled WGS sequence"/>
</dbReference>
<evidence type="ECO:0000256" key="1">
    <source>
        <dbReference type="SAM" id="SignalP"/>
    </source>
</evidence>
<gene>
    <name evidence="2" type="ORF">AFUS01_LOCUS45099</name>
</gene>
<reference evidence="2" key="1">
    <citation type="submission" date="2021-06" db="EMBL/GenBank/DDBJ databases">
        <authorList>
            <person name="Hodson N. C."/>
            <person name="Mongue J. A."/>
            <person name="Jaron S. K."/>
        </authorList>
    </citation>
    <scope>NUCLEOTIDE SEQUENCE</scope>
</reference>
<name>A0A8J2LGI0_9HEXA</name>